<evidence type="ECO:0000313" key="5">
    <source>
        <dbReference type="EMBL" id="RUP45936.1"/>
    </source>
</evidence>
<dbReference type="OrthoDB" id="1716625at2759"/>
<dbReference type="AlphaFoldDB" id="A0A433D515"/>
<feature type="region of interest" description="Disordered" evidence="3">
    <location>
        <begin position="331"/>
        <end position="602"/>
    </location>
</feature>
<dbReference type="Proteomes" id="UP000268093">
    <property type="component" value="Unassembled WGS sequence"/>
</dbReference>
<evidence type="ECO:0000256" key="3">
    <source>
        <dbReference type="SAM" id="MobiDB-lite"/>
    </source>
</evidence>
<dbReference type="InterPro" id="IPR001452">
    <property type="entry name" value="SH3_domain"/>
</dbReference>
<proteinExistence type="predicted"/>
<feature type="region of interest" description="Disordered" evidence="3">
    <location>
        <begin position="292"/>
        <end position="317"/>
    </location>
</feature>
<feature type="compositionally biased region" description="Low complexity" evidence="3">
    <location>
        <begin position="190"/>
        <end position="216"/>
    </location>
</feature>
<sequence length="643" mass="68842">MYGARSMSSKATATRALAVLGAEGWVNNVASCRRGRRIAPTTRSFKLLESVWFLKRVHVLYVYGDWQIMMICFLPNVAEPPLSIIMLKAKAIFDCTADDDAELTFVEGDIIIDGILSILSFFLSSAEEGWYDGRLERTNKRGLFPHNYVKIFENPRPFPRSLYGSLPSPQDTSKPTPPPRPSQTSKPSDAIPAPTTIRPSTSSTSSSSQWSTISASVPKDETTPFAKPKTWAGFGDNFDSDQPVKSSATKDIQDAFGAARPGKLPTAALATFTAAQNHSSSPTPALLTRLKPETKPKSATATTAVAAKQGSADDDAEVDMPFMSVKAMRASLEGAGNKPLTRSATGKSVLDEDEPPVLLRPSSIKQQQQQQATKKDIPVLPAPKPLVVKKSQPEPTPVVAEDDPEPQTLRPSTIRRQQLLGGKNDGSTSTTPMPTAIAPKPRLPDRPSGTPPLQPKPDGQRTRLVSQSQTDAPVGGTVLPPLLPRKPGLSATVAEKEPPLLPRRPAAGQNGAGVGGEEAGDGGEPPKLPMRPKAAPPSSSVTPAASNFTSSALAPKLPGRPALPPRRDSSGAATGVPPPAPPRPKKHNPFEENESSRFGIPPDARQRYEIVFDANHSDNFMDGTTVRKIWAKSRLDPKTLAKI</sequence>
<feature type="domain" description="SH3" evidence="4">
    <location>
        <begin position="84"/>
        <end position="154"/>
    </location>
</feature>
<feature type="region of interest" description="Disordered" evidence="3">
    <location>
        <begin position="162"/>
        <end position="246"/>
    </location>
</feature>
<comment type="caution">
    <text evidence="5">The sequence shown here is derived from an EMBL/GenBank/DDBJ whole genome shotgun (WGS) entry which is preliminary data.</text>
</comment>
<organism evidence="5 6">
    <name type="scientific">Jimgerdemannia flammicorona</name>
    <dbReference type="NCBI Taxonomy" id="994334"/>
    <lineage>
        <taxon>Eukaryota</taxon>
        <taxon>Fungi</taxon>
        <taxon>Fungi incertae sedis</taxon>
        <taxon>Mucoromycota</taxon>
        <taxon>Mucoromycotina</taxon>
        <taxon>Endogonomycetes</taxon>
        <taxon>Endogonales</taxon>
        <taxon>Endogonaceae</taxon>
        <taxon>Jimgerdemannia</taxon>
    </lineage>
</organism>
<feature type="compositionally biased region" description="Low complexity" evidence="3">
    <location>
        <begin position="532"/>
        <end position="546"/>
    </location>
</feature>
<name>A0A433D515_9FUNG</name>
<evidence type="ECO:0000259" key="4">
    <source>
        <dbReference type="PROSITE" id="PS50002"/>
    </source>
</evidence>
<dbReference type="Gene3D" id="1.10.238.10">
    <property type="entry name" value="EF-hand"/>
    <property type="match status" value="1"/>
</dbReference>
<protein>
    <recommendedName>
        <fullName evidence="4">SH3 domain-containing protein</fullName>
    </recommendedName>
</protein>
<keyword evidence="1 2" id="KW-0728">SH3 domain</keyword>
<dbReference type="PROSITE" id="PS50002">
    <property type="entry name" value="SH3"/>
    <property type="match status" value="1"/>
</dbReference>
<gene>
    <name evidence="5" type="ORF">BC936DRAFT_147549</name>
</gene>
<keyword evidence="6" id="KW-1185">Reference proteome</keyword>
<dbReference type="Pfam" id="PF07653">
    <property type="entry name" value="SH3_2"/>
    <property type="match status" value="1"/>
</dbReference>
<feature type="compositionally biased region" description="Low complexity" evidence="3">
    <location>
        <begin position="297"/>
        <end position="308"/>
    </location>
</feature>
<dbReference type="SMART" id="SM00326">
    <property type="entry name" value="SH3"/>
    <property type="match status" value="1"/>
</dbReference>
<dbReference type="EMBL" id="RBNI01006565">
    <property type="protein sequence ID" value="RUP45936.1"/>
    <property type="molecule type" value="Genomic_DNA"/>
</dbReference>
<dbReference type="Gene3D" id="2.30.30.40">
    <property type="entry name" value="SH3 Domains"/>
    <property type="match status" value="1"/>
</dbReference>
<dbReference type="SUPFAM" id="SSF50044">
    <property type="entry name" value="SH3-domain"/>
    <property type="match status" value="1"/>
</dbReference>
<reference evidence="5 6" key="1">
    <citation type="journal article" date="2018" name="New Phytol.">
        <title>Phylogenomics of Endogonaceae and evolution of mycorrhizas within Mucoromycota.</title>
        <authorList>
            <person name="Chang Y."/>
            <person name="Desiro A."/>
            <person name="Na H."/>
            <person name="Sandor L."/>
            <person name="Lipzen A."/>
            <person name="Clum A."/>
            <person name="Barry K."/>
            <person name="Grigoriev I.V."/>
            <person name="Martin F.M."/>
            <person name="Stajich J.E."/>
            <person name="Smith M.E."/>
            <person name="Bonito G."/>
            <person name="Spatafora J.W."/>
        </authorList>
    </citation>
    <scope>NUCLEOTIDE SEQUENCE [LARGE SCALE GENOMIC DNA]</scope>
    <source>
        <strain evidence="5 6">GMNB39</strain>
    </source>
</reference>
<evidence type="ECO:0000256" key="2">
    <source>
        <dbReference type="PROSITE-ProRule" id="PRU00192"/>
    </source>
</evidence>
<dbReference type="InterPro" id="IPR036028">
    <property type="entry name" value="SH3-like_dom_sf"/>
</dbReference>
<accession>A0A433D515</accession>
<evidence type="ECO:0000256" key="1">
    <source>
        <dbReference type="ARBA" id="ARBA00022443"/>
    </source>
</evidence>
<evidence type="ECO:0000313" key="6">
    <source>
        <dbReference type="Proteomes" id="UP000268093"/>
    </source>
</evidence>